<dbReference type="Proteomes" id="UP001221757">
    <property type="component" value="Unassembled WGS sequence"/>
</dbReference>
<protein>
    <submittedName>
        <fullName evidence="1">Uncharacterized protein</fullName>
    </submittedName>
</protein>
<evidence type="ECO:0000313" key="1">
    <source>
        <dbReference type="EMBL" id="KAJ7687601.1"/>
    </source>
</evidence>
<dbReference type="EMBL" id="JARKIE010000086">
    <property type="protein sequence ID" value="KAJ7687601.1"/>
    <property type="molecule type" value="Genomic_DNA"/>
</dbReference>
<sequence>MRVRVNSVLAQVACYTTPGAGWPSLQITTPAVLFQVHRCGATEEIIGALPAGAKRDGALFPDGTHLTNPTEIRELSYTMQRPAIAPSVGERSCAITIPRPRYPSQYYGRVRSGLRAFHECNLAAPDERAAPTSEDVNTWA</sequence>
<gene>
    <name evidence="1" type="ORF">B0H17DRAFT_1136152</name>
</gene>
<comment type="caution">
    <text evidence="1">The sequence shown here is derived from an EMBL/GenBank/DDBJ whole genome shotgun (WGS) entry which is preliminary data.</text>
</comment>
<evidence type="ECO:0000313" key="2">
    <source>
        <dbReference type="Proteomes" id="UP001221757"/>
    </source>
</evidence>
<reference evidence="1" key="1">
    <citation type="submission" date="2023-03" db="EMBL/GenBank/DDBJ databases">
        <title>Massive genome expansion in bonnet fungi (Mycena s.s.) driven by repeated elements and novel gene families across ecological guilds.</title>
        <authorList>
            <consortium name="Lawrence Berkeley National Laboratory"/>
            <person name="Harder C.B."/>
            <person name="Miyauchi S."/>
            <person name="Viragh M."/>
            <person name="Kuo A."/>
            <person name="Thoen E."/>
            <person name="Andreopoulos B."/>
            <person name="Lu D."/>
            <person name="Skrede I."/>
            <person name="Drula E."/>
            <person name="Henrissat B."/>
            <person name="Morin E."/>
            <person name="Kohler A."/>
            <person name="Barry K."/>
            <person name="LaButti K."/>
            <person name="Morin E."/>
            <person name="Salamov A."/>
            <person name="Lipzen A."/>
            <person name="Mereny Z."/>
            <person name="Hegedus B."/>
            <person name="Baldrian P."/>
            <person name="Stursova M."/>
            <person name="Weitz H."/>
            <person name="Taylor A."/>
            <person name="Grigoriev I.V."/>
            <person name="Nagy L.G."/>
            <person name="Martin F."/>
            <person name="Kauserud H."/>
        </authorList>
    </citation>
    <scope>NUCLEOTIDE SEQUENCE</scope>
    <source>
        <strain evidence="1">CBHHK067</strain>
    </source>
</reference>
<dbReference type="AlphaFoldDB" id="A0AAD7GGX7"/>
<keyword evidence="2" id="KW-1185">Reference proteome</keyword>
<organism evidence="1 2">
    <name type="scientific">Mycena rosella</name>
    <name type="common">Pink bonnet</name>
    <name type="synonym">Agaricus rosellus</name>
    <dbReference type="NCBI Taxonomy" id="1033263"/>
    <lineage>
        <taxon>Eukaryota</taxon>
        <taxon>Fungi</taxon>
        <taxon>Dikarya</taxon>
        <taxon>Basidiomycota</taxon>
        <taxon>Agaricomycotina</taxon>
        <taxon>Agaricomycetes</taxon>
        <taxon>Agaricomycetidae</taxon>
        <taxon>Agaricales</taxon>
        <taxon>Marasmiineae</taxon>
        <taxon>Mycenaceae</taxon>
        <taxon>Mycena</taxon>
    </lineage>
</organism>
<proteinExistence type="predicted"/>
<name>A0AAD7GGX7_MYCRO</name>
<accession>A0AAD7GGX7</accession>